<evidence type="ECO:0000313" key="31">
    <source>
        <dbReference type="EMBL" id="GMT00688.1"/>
    </source>
</evidence>
<keyword evidence="19 26" id="KW-0175">Coiled coil</keyword>
<dbReference type="GO" id="GO:0008270">
    <property type="term" value="F:zinc ion binding"/>
    <property type="evidence" value="ECO:0007669"/>
    <property type="project" value="UniProtKB-KW"/>
</dbReference>
<evidence type="ECO:0000256" key="26">
    <source>
        <dbReference type="SAM" id="Coils"/>
    </source>
</evidence>
<dbReference type="GO" id="GO:0031032">
    <property type="term" value="P:actomyosin structure organization"/>
    <property type="evidence" value="ECO:0007669"/>
    <property type="project" value="TreeGrafter"/>
</dbReference>
<keyword evidence="32" id="KW-1185">Reference proteome</keyword>
<evidence type="ECO:0000256" key="6">
    <source>
        <dbReference type="ARBA" id="ARBA00022490"/>
    </source>
</evidence>
<evidence type="ECO:0000256" key="17">
    <source>
        <dbReference type="ARBA" id="ARBA00022842"/>
    </source>
</evidence>
<feature type="domain" description="AGC-kinase C-terminal" evidence="30">
    <location>
        <begin position="332"/>
        <end position="399"/>
    </location>
</feature>
<feature type="region of interest" description="Disordered" evidence="27">
    <location>
        <begin position="402"/>
        <end position="424"/>
    </location>
</feature>
<sequence>MEESLVRELVDPRSPLNVESLLDAVTALVDDCNYPVLRRIKNIDSFVSRYEALARKLSDQRLKGSDFQLVKVIGRGSFGEVQLVRHTRTRQVHAMKLLNKYDMIKRSDSAFFWEERDIMMQANSNWIVKLHYAFQDTRYLYMVMEYMPGGDLVNLMSQYDVSEKWTRFYAAELVEALSTLHGLGFIHRDVKPDNMLIGKNGHIKLADFGTCVRMNRDGVVKCSTAVGTPDYIAPEVLRNQGHDHEYGREVDWWSVGVFIYEMLFGETPFYADALVNTYTNIMNHRESLQFPEDEMMSGHSKSLIRLFLSDADVRLGRNGVEEVRQHPFFRNEEWTWETLASAVPPVIPELFADDDASHFEVEDQQDQGETFQIPRAFTGNQLPFIGFTYSNEYSPAEQLKSVLGEGKGERGEKGDVGDESRRSTRMIEEKEAMDARCAELEDMISRTRRELGESVDREKKARNQVENLHDNLQEMESECKRWKDKIEEMTKTKEEMKSAEIGVIEEKLMKREDEVKDLKEKLSGVEEKINEAREEESNRDQEMRVIHAELAKEKECNRQMERRLREVEGMNDSMLEKMRDASLREEELTKRLKKAHDEFKENGGLSESRRLNELERERNHEMQVKIDDLYACLQREKWNCERMAKELDEAHVNLAGFEGKERCLEEEISKIREKVHTLERTNEGLKVDNRELERECLSITSKLETESSLNKLYEGVARDLKEEQEKSEKTKRDLDKVMKQVESEKLARHIAETSMNDLDKEKTMLKEEVRQLGMRHDKELQKKKLVIDQLCAKEKALEESVECLRGEKEGREGSRRDEGLNDKEKRIEELTKRLATAELVKKSAVNKLEEMVAKRVPEKGGHKNNLKAELKKKEREISTMQQRISDLERQLSRAVEEKNLELAEMINNLQEESLRRESLEKEIMELNETREEMDRRRGIHNGGMNIAMSVPSTESISPMHMEPLEGYLSLRIESGKKGRKSNHEWSNVFGVINHLHLLLFADDKAFKESTPMLSIEAHQLVLARFVTSADIRSASNATLPKIFHVMYETNEEEASRTSSLCDLNASALSSSHVSVKDHEERDRWNRHDFQELTYHVTTTCDLCMKKLSATLRPPPALECKNCHLKIHKDHVHSNLEIPVCKFKTGVRQMLLMADSETLCQQWVKTLMLIKKMSENMRPLKSSLSRHSTMQTGATHSPRNSYLY</sequence>
<dbReference type="Proteomes" id="UP001432027">
    <property type="component" value="Unassembled WGS sequence"/>
</dbReference>
<dbReference type="InterPro" id="IPR000961">
    <property type="entry name" value="AGC-kinase_C"/>
</dbReference>
<evidence type="ECO:0000256" key="2">
    <source>
        <dbReference type="ARBA" id="ARBA00004245"/>
    </source>
</evidence>
<accession>A0AAV5U2G4</accession>
<keyword evidence="9" id="KW-0808">Transferase</keyword>
<keyword evidence="18" id="KW-0896">Oogenesis</keyword>
<dbReference type="FunFam" id="1.10.510.10:FF:000047">
    <property type="entry name" value="Rho-associated protein kinase 1"/>
    <property type="match status" value="1"/>
</dbReference>
<evidence type="ECO:0000313" key="32">
    <source>
        <dbReference type="Proteomes" id="UP001432027"/>
    </source>
</evidence>
<keyword evidence="12" id="KW-0863">Zinc-finger</keyword>
<evidence type="ECO:0000256" key="12">
    <source>
        <dbReference type="ARBA" id="ARBA00022771"/>
    </source>
</evidence>
<keyword evidence="13" id="KW-0418">Kinase</keyword>
<dbReference type="GO" id="GO:0005737">
    <property type="term" value="C:cytoplasm"/>
    <property type="evidence" value="ECO:0007669"/>
    <property type="project" value="TreeGrafter"/>
</dbReference>
<dbReference type="SUPFAM" id="SSF57889">
    <property type="entry name" value="Cysteine-rich domain"/>
    <property type="match status" value="1"/>
</dbReference>
<keyword evidence="8" id="KW-0597">Phosphoprotein</keyword>
<dbReference type="GO" id="GO:0007266">
    <property type="term" value="P:Rho protein signal transduction"/>
    <property type="evidence" value="ECO:0007669"/>
    <property type="project" value="TreeGrafter"/>
</dbReference>
<dbReference type="InterPro" id="IPR050839">
    <property type="entry name" value="Rho-assoc_Ser/Thr_Kinase"/>
</dbReference>
<feature type="domain" description="Phorbol-ester/DAG-type" evidence="29">
    <location>
        <begin position="1086"/>
        <end position="1140"/>
    </location>
</feature>
<evidence type="ECO:0000256" key="3">
    <source>
        <dbReference type="ARBA" id="ARBA00004626"/>
    </source>
</evidence>
<evidence type="ECO:0000256" key="11">
    <source>
        <dbReference type="ARBA" id="ARBA00022741"/>
    </source>
</evidence>
<dbReference type="PROSITE" id="PS00108">
    <property type="entry name" value="PROTEIN_KINASE_ST"/>
    <property type="match status" value="1"/>
</dbReference>
<evidence type="ECO:0000256" key="5">
    <source>
        <dbReference type="ARBA" id="ARBA00012513"/>
    </source>
</evidence>
<feature type="coiled-coil region" evidence="26">
    <location>
        <begin position="654"/>
        <end position="936"/>
    </location>
</feature>
<feature type="compositionally biased region" description="Basic and acidic residues" evidence="27">
    <location>
        <begin position="406"/>
        <end position="424"/>
    </location>
</feature>
<evidence type="ECO:0000259" key="30">
    <source>
        <dbReference type="PROSITE" id="PS51285"/>
    </source>
</evidence>
<evidence type="ECO:0000259" key="29">
    <source>
        <dbReference type="PROSITE" id="PS50081"/>
    </source>
</evidence>
<feature type="coiled-coil region" evidence="26">
    <location>
        <begin position="430"/>
        <end position="598"/>
    </location>
</feature>
<dbReference type="GO" id="GO:0000281">
    <property type="term" value="P:mitotic cytokinesis"/>
    <property type="evidence" value="ECO:0007669"/>
    <property type="project" value="TreeGrafter"/>
</dbReference>
<dbReference type="SMART" id="SM00109">
    <property type="entry name" value="C1"/>
    <property type="match status" value="1"/>
</dbReference>
<dbReference type="Pfam" id="PF00069">
    <property type="entry name" value="Pkinase"/>
    <property type="match status" value="1"/>
</dbReference>
<evidence type="ECO:0000256" key="7">
    <source>
        <dbReference type="ARBA" id="ARBA00022527"/>
    </source>
</evidence>
<keyword evidence="15" id="KW-0862">Zinc</keyword>
<gene>
    <name evidence="31" type="ORF">PENTCL1PPCAC_22862</name>
</gene>
<evidence type="ECO:0000256" key="23">
    <source>
        <dbReference type="ARBA" id="ARBA00068946"/>
    </source>
</evidence>
<evidence type="ECO:0000256" key="20">
    <source>
        <dbReference type="ARBA" id="ARBA00023212"/>
    </source>
</evidence>
<dbReference type="PROSITE" id="PS51285">
    <property type="entry name" value="AGC_KINASE_CTER"/>
    <property type="match status" value="1"/>
</dbReference>
<keyword evidence="11" id="KW-0547">Nucleotide-binding</keyword>
<dbReference type="InterPro" id="IPR011009">
    <property type="entry name" value="Kinase-like_dom_sf"/>
</dbReference>
<evidence type="ECO:0000256" key="18">
    <source>
        <dbReference type="ARBA" id="ARBA00022943"/>
    </source>
</evidence>
<evidence type="ECO:0000256" key="10">
    <source>
        <dbReference type="ARBA" id="ARBA00022723"/>
    </source>
</evidence>
<keyword evidence="10" id="KW-0479">Metal-binding</keyword>
<organism evidence="31 32">
    <name type="scientific">Pristionchus entomophagus</name>
    <dbReference type="NCBI Taxonomy" id="358040"/>
    <lineage>
        <taxon>Eukaryota</taxon>
        <taxon>Metazoa</taxon>
        <taxon>Ecdysozoa</taxon>
        <taxon>Nematoda</taxon>
        <taxon>Chromadorea</taxon>
        <taxon>Rhabditida</taxon>
        <taxon>Rhabditina</taxon>
        <taxon>Diplogasteromorpha</taxon>
        <taxon>Diplogasteroidea</taxon>
        <taxon>Neodiplogasteridae</taxon>
        <taxon>Pristionchus</taxon>
    </lineage>
</organism>
<dbReference type="SUPFAM" id="SSF56112">
    <property type="entry name" value="Protein kinase-like (PK-like)"/>
    <property type="match status" value="1"/>
</dbReference>
<evidence type="ECO:0000256" key="22">
    <source>
        <dbReference type="ARBA" id="ARBA00065158"/>
    </source>
</evidence>
<dbReference type="Gene3D" id="3.30.60.20">
    <property type="match status" value="1"/>
</dbReference>
<dbReference type="InterPro" id="IPR002219">
    <property type="entry name" value="PKC_DAG/PE"/>
</dbReference>
<dbReference type="PROSITE" id="PS50011">
    <property type="entry name" value="PROTEIN_KINASE_DOM"/>
    <property type="match status" value="1"/>
</dbReference>
<feature type="domain" description="Protein kinase" evidence="28">
    <location>
        <begin position="67"/>
        <end position="329"/>
    </location>
</feature>
<reference evidence="31" key="1">
    <citation type="submission" date="2023-10" db="EMBL/GenBank/DDBJ databases">
        <title>Genome assembly of Pristionchus species.</title>
        <authorList>
            <person name="Yoshida K."/>
            <person name="Sommer R.J."/>
        </authorList>
    </citation>
    <scope>NUCLEOTIDE SEQUENCE</scope>
    <source>
        <strain evidence="31">RS0144</strain>
    </source>
</reference>
<dbReference type="GO" id="GO:0005524">
    <property type="term" value="F:ATP binding"/>
    <property type="evidence" value="ECO:0007669"/>
    <property type="project" value="UniProtKB-KW"/>
</dbReference>
<dbReference type="EMBL" id="BTSX01000005">
    <property type="protein sequence ID" value="GMT00688.1"/>
    <property type="molecule type" value="Genomic_DNA"/>
</dbReference>
<dbReference type="InterPro" id="IPR000719">
    <property type="entry name" value="Prot_kinase_dom"/>
</dbReference>
<keyword evidence="16" id="KW-0067">ATP-binding</keyword>
<dbReference type="GO" id="GO:0005856">
    <property type="term" value="C:cytoskeleton"/>
    <property type="evidence" value="ECO:0007669"/>
    <property type="project" value="UniProtKB-SubCell"/>
</dbReference>
<dbReference type="SMART" id="SM00133">
    <property type="entry name" value="S_TK_X"/>
    <property type="match status" value="1"/>
</dbReference>
<dbReference type="PANTHER" id="PTHR22988:SF73">
    <property type="entry name" value="RHO-ASSOCIATED PROTEIN KINASE"/>
    <property type="match status" value="1"/>
</dbReference>
<evidence type="ECO:0000256" key="14">
    <source>
        <dbReference type="ARBA" id="ARBA00022782"/>
    </source>
</evidence>
<dbReference type="CDD" id="cd20813">
    <property type="entry name" value="C1_ROCK"/>
    <property type="match status" value="1"/>
</dbReference>
<evidence type="ECO:0000256" key="16">
    <source>
        <dbReference type="ARBA" id="ARBA00022840"/>
    </source>
</evidence>
<feature type="compositionally biased region" description="Polar residues" evidence="27">
    <location>
        <begin position="1181"/>
        <end position="1203"/>
    </location>
</feature>
<dbReference type="SMART" id="SM00220">
    <property type="entry name" value="S_TKc"/>
    <property type="match status" value="1"/>
</dbReference>
<feature type="region of interest" description="Disordered" evidence="27">
    <location>
        <begin position="1179"/>
        <end position="1203"/>
    </location>
</feature>
<evidence type="ECO:0000256" key="8">
    <source>
        <dbReference type="ARBA" id="ARBA00022553"/>
    </source>
</evidence>
<evidence type="ECO:0000256" key="25">
    <source>
        <dbReference type="ARBA" id="ARBA00082807"/>
    </source>
</evidence>
<keyword evidence="14" id="KW-0221">Differentiation</keyword>
<evidence type="ECO:0000259" key="28">
    <source>
        <dbReference type="PROSITE" id="PS50011"/>
    </source>
</evidence>
<evidence type="ECO:0000256" key="24">
    <source>
        <dbReference type="ARBA" id="ARBA00079005"/>
    </source>
</evidence>
<dbReference type="PROSITE" id="PS50081">
    <property type="entry name" value="ZF_DAG_PE_2"/>
    <property type="match status" value="1"/>
</dbReference>
<dbReference type="Gene3D" id="1.10.510.10">
    <property type="entry name" value="Transferase(Phosphotransferase) domain 1"/>
    <property type="match status" value="1"/>
</dbReference>
<comment type="similarity">
    <text evidence="4">Belongs to the protein kinase superfamily. AGC Ser/Thr protein kinase family.</text>
</comment>
<comment type="function">
    <text evidence="21">Negatively regulates mel-11 to relieve the inhibition of mlc-4, allowing contraction of the circumferentially oriented microfilaments in epidermal cells and thereby regulating myosin II contractility during spermathecal contraction, cleavage furrow contraction in early embryos, and embryonic elongation and morphogenesis. Required for P-cell migration. May also play a role in oocyte cellularization.</text>
</comment>
<evidence type="ECO:0000256" key="27">
    <source>
        <dbReference type="SAM" id="MobiDB-lite"/>
    </source>
</evidence>
<evidence type="ECO:0000256" key="15">
    <source>
        <dbReference type="ARBA" id="ARBA00022833"/>
    </source>
</evidence>
<dbReference type="GO" id="GO:0048477">
    <property type="term" value="P:oogenesis"/>
    <property type="evidence" value="ECO:0007669"/>
    <property type="project" value="UniProtKB-KW"/>
</dbReference>
<dbReference type="InterPro" id="IPR008271">
    <property type="entry name" value="Ser/Thr_kinase_AS"/>
</dbReference>
<evidence type="ECO:0000256" key="9">
    <source>
        <dbReference type="ARBA" id="ARBA00022679"/>
    </source>
</evidence>
<protein>
    <recommendedName>
        <fullName evidence="23">Rho-associated protein kinase let-502</fullName>
        <ecNumber evidence="5">2.7.11.1</ecNumber>
    </recommendedName>
    <alternativeName>
        <fullName evidence="24">Lethal protein 502</fullName>
    </alternativeName>
    <alternativeName>
        <fullName evidence="25">Rho-binding kinase let-502</fullName>
    </alternativeName>
</protein>
<keyword evidence="7" id="KW-0723">Serine/threonine-protein kinase</keyword>
<proteinExistence type="inferred from homology"/>
<dbReference type="GO" id="GO:0032154">
    <property type="term" value="C:cleavage furrow"/>
    <property type="evidence" value="ECO:0007669"/>
    <property type="project" value="UniProtKB-SubCell"/>
</dbReference>
<evidence type="ECO:0000256" key="1">
    <source>
        <dbReference type="ARBA" id="ARBA00001946"/>
    </source>
</evidence>
<comment type="cofactor">
    <cofactor evidence="1">
        <name>Mg(2+)</name>
        <dbReference type="ChEBI" id="CHEBI:18420"/>
    </cofactor>
</comment>
<evidence type="ECO:0000256" key="13">
    <source>
        <dbReference type="ARBA" id="ARBA00022777"/>
    </source>
</evidence>
<comment type="subcellular location">
    <subcellularLocation>
        <location evidence="3">Cleavage furrow</location>
    </subcellularLocation>
    <subcellularLocation>
        <location evidence="2">Cytoplasm</location>
        <location evidence="2">Cytoskeleton</location>
    </subcellularLocation>
</comment>
<keyword evidence="20" id="KW-0206">Cytoskeleton</keyword>
<dbReference type="EC" id="2.7.11.1" evidence="5"/>
<dbReference type="FunFam" id="3.30.200.20:FF:000072">
    <property type="entry name" value="Rho-associated protein kinase 2"/>
    <property type="match status" value="1"/>
</dbReference>
<dbReference type="GO" id="GO:0048598">
    <property type="term" value="P:embryonic morphogenesis"/>
    <property type="evidence" value="ECO:0007669"/>
    <property type="project" value="TreeGrafter"/>
</dbReference>
<comment type="subunit">
    <text evidence="22">Interacts with rho-1.</text>
</comment>
<evidence type="ECO:0000256" key="21">
    <source>
        <dbReference type="ARBA" id="ARBA00053856"/>
    </source>
</evidence>
<keyword evidence="6" id="KW-0963">Cytoplasm</keyword>
<dbReference type="GO" id="GO:1901888">
    <property type="term" value="P:regulation of cell junction assembly"/>
    <property type="evidence" value="ECO:0007669"/>
    <property type="project" value="TreeGrafter"/>
</dbReference>
<keyword evidence="17" id="KW-0460">Magnesium</keyword>
<dbReference type="AlphaFoldDB" id="A0AAV5U2G4"/>
<dbReference type="PANTHER" id="PTHR22988">
    <property type="entry name" value="MYOTONIC DYSTROPHY S/T KINASE-RELATED"/>
    <property type="match status" value="1"/>
</dbReference>
<evidence type="ECO:0000256" key="19">
    <source>
        <dbReference type="ARBA" id="ARBA00023054"/>
    </source>
</evidence>
<dbReference type="Gene3D" id="3.30.200.20">
    <property type="entry name" value="Phosphorylase Kinase, domain 1"/>
    <property type="match status" value="1"/>
</dbReference>
<dbReference type="GO" id="GO:0072518">
    <property type="term" value="F:Rho-dependent protein serine/threonine kinase activity"/>
    <property type="evidence" value="ECO:0007669"/>
    <property type="project" value="TreeGrafter"/>
</dbReference>
<dbReference type="GO" id="GO:0030866">
    <property type="term" value="P:cortical actin cytoskeleton organization"/>
    <property type="evidence" value="ECO:0007669"/>
    <property type="project" value="TreeGrafter"/>
</dbReference>
<evidence type="ECO:0000256" key="4">
    <source>
        <dbReference type="ARBA" id="ARBA00009903"/>
    </source>
</evidence>
<dbReference type="InterPro" id="IPR046349">
    <property type="entry name" value="C1-like_sf"/>
</dbReference>
<comment type="caution">
    <text evidence="31">The sequence shown here is derived from an EMBL/GenBank/DDBJ whole genome shotgun (WGS) entry which is preliminary data.</text>
</comment>
<name>A0AAV5U2G4_9BILA</name>